<dbReference type="Proteomes" id="UP001281761">
    <property type="component" value="Unassembled WGS sequence"/>
</dbReference>
<name>A0ABQ9XBA0_9EUKA</name>
<evidence type="ECO:0000256" key="1">
    <source>
        <dbReference type="SAM" id="MobiDB-lite"/>
    </source>
</evidence>
<keyword evidence="3" id="KW-1185">Reference proteome</keyword>
<comment type="caution">
    <text evidence="2">The sequence shown here is derived from an EMBL/GenBank/DDBJ whole genome shotgun (WGS) entry which is preliminary data.</text>
</comment>
<feature type="compositionally biased region" description="Basic and acidic residues" evidence="1">
    <location>
        <begin position="39"/>
        <end position="51"/>
    </location>
</feature>
<protein>
    <submittedName>
        <fullName evidence="2">Uncharacterized protein</fullName>
    </submittedName>
</protein>
<gene>
    <name evidence="2" type="ORF">BLNAU_16400</name>
</gene>
<sequence length="79" mass="8433">MRIGKPSRISKPNRFPIPHTNAAPTVARHGLGQASLTSDELRGTSEGDHPNNKRGVYAGVDEKVLEGEGGRGPMSREDA</sequence>
<dbReference type="EMBL" id="JARBJD010000171">
    <property type="protein sequence ID" value="KAK2948659.1"/>
    <property type="molecule type" value="Genomic_DNA"/>
</dbReference>
<evidence type="ECO:0000313" key="2">
    <source>
        <dbReference type="EMBL" id="KAK2948659.1"/>
    </source>
</evidence>
<proteinExistence type="predicted"/>
<feature type="region of interest" description="Disordered" evidence="1">
    <location>
        <begin position="1"/>
        <end position="79"/>
    </location>
</feature>
<reference evidence="2 3" key="1">
    <citation type="journal article" date="2022" name="bioRxiv">
        <title>Genomics of Preaxostyla Flagellates Illuminates Evolutionary Transitions and the Path Towards Mitochondrial Loss.</title>
        <authorList>
            <person name="Novak L.V.F."/>
            <person name="Treitli S.C."/>
            <person name="Pyrih J."/>
            <person name="Halakuc P."/>
            <person name="Pipaliya S.V."/>
            <person name="Vacek V."/>
            <person name="Brzon O."/>
            <person name="Soukal P."/>
            <person name="Eme L."/>
            <person name="Dacks J.B."/>
            <person name="Karnkowska A."/>
            <person name="Elias M."/>
            <person name="Hampl V."/>
        </authorList>
    </citation>
    <scope>NUCLEOTIDE SEQUENCE [LARGE SCALE GENOMIC DNA]</scope>
    <source>
        <strain evidence="2">NAU3</strain>
        <tissue evidence="2">Gut</tissue>
    </source>
</reference>
<feature type="compositionally biased region" description="Basic and acidic residues" evidence="1">
    <location>
        <begin position="60"/>
        <end position="79"/>
    </location>
</feature>
<accession>A0ABQ9XBA0</accession>
<evidence type="ECO:0000313" key="3">
    <source>
        <dbReference type="Proteomes" id="UP001281761"/>
    </source>
</evidence>
<organism evidence="2 3">
    <name type="scientific">Blattamonas nauphoetae</name>
    <dbReference type="NCBI Taxonomy" id="2049346"/>
    <lineage>
        <taxon>Eukaryota</taxon>
        <taxon>Metamonada</taxon>
        <taxon>Preaxostyla</taxon>
        <taxon>Oxymonadida</taxon>
        <taxon>Blattamonas</taxon>
    </lineage>
</organism>